<keyword evidence="2" id="KW-0813">Transport</keyword>
<dbReference type="Gene3D" id="1.20.1250.20">
    <property type="entry name" value="MFS general substrate transporter like domains"/>
    <property type="match status" value="2"/>
</dbReference>
<dbReference type="AlphaFoldDB" id="A0A9X2HVF6"/>
<dbReference type="InterPro" id="IPR011701">
    <property type="entry name" value="MFS"/>
</dbReference>
<dbReference type="GO" id="GO:0022857">
    <property type="term" value="F:transmembrane transporter activity"/>
    <property type="evidence" value="ECO:0007669"/>
    <property type="project" value="InterPro"/>
</dbReference>
<feature type="transmembrane region" description="Helical" evidence="6">
    <location>
        <begin position="339"/>
        <end position="365"/>
    </location>
</feature>
<evidence type="ECO:0000313" key="8">
    <source>
        <dbReference type="EMBL" id="MCP3734253.1"/>
    </source>
</evidence>
<dbReference type="SUPFAM" id="SSF103473">
    <property type="entry name" value="MFS general substrate transporter"/>
    <property type="match status" value="1"/>
</dbReference>
<dbReference type="RefSeq" id="WP_254288262.1">
    <property type="nucleotide sequence ID" value="NZ_JAMLDY010000005.1"/>
</dbReference>
<comment type="subcellular location">
    <subcellularLocation>
        <location evidence="1">Membrane</location>
        <topology evidence="1">Multi-pass membrane protein</topology>
    </subcellularLocation>
</comment>
<comment type="caution">
    <text evidence="8">The sequence shown here is derived from an EMBL/GenBank/DDBJ whole genome shotgun (WGS) entry which is preliminary data.</text>
</comment>
<dbReference type="EMBL" id="JAMLDY010000005">
    <property type="protein sequence ID" value="MCP3734253.1"/>
    <property type="molecule type" value="Genomic_DNA"/>
</dbReference>
<evidence type="ECO:0000256" key="3">
    <source>
        <dbReference type="ARBA" id="ARBA00022692"/>
    </source>
</evidence>
<feature type="transmembrane region" description="Helical" evidence="6">
    <location>
        <begin position="143"/>
        <end position="168"/>
    </location>
</feature>
<keyword evidence="9" id="KW-1185">Reference proteome</keyword>
<dbReference type="Proteomes" id="UP001139486">
    <property type="component" value="Unassembled WGS sequence"/>
</dbReference>
<keyword evidence="3 6" id="KW-0812">Transmembrane</keyword>
<dbReference type="GO" id="GO:0016020">
    <property type="term" value="C:membrane"/>
    <property type="evidence" value="ECO:0007669"/>
    <property type="project" value="UniProtKB-SubCell"/>
</dbReference>
<feature type="transmembrane region" description="Helical" evidence="6">
    <location>
        <begin position="312"/>
        <end position="333"/>
    </location>
</feature>
<feature type="transmembrane region" description="Helical" evidence="6">
    <location>
        <begin position="88"/>
        <end position="107"/>
    </location>
</feature>
<dbReference type="InterPro" id="IPR036259">
    <property type="entry name" value="MFS_trans_sf"/>
</dbReference>
<evidence type="ECO:0000259" key="7">
    <source>
        <dbReference type="PROSITE" id="PS50850"/>
    </source>
</evidence>
<feature type="transmembrane region" description="Helical" evidence="6">
    <location>
        <begin position="56"/>
        <end position="76"/>
    </location>
</feature>
<feature type="transmembrane region" description="Helical" evidence="6">
    <location>
        <begin position="188"/>
        <end position="209"/>
    </location>
</feature>
<feature type="transmembrane region" description="Helical" evidence="6">
    <location>
        <begin position="280"/>
        <end position="300"/>
    </location>
</feature>
<dbReference type="PANTHER" id="PTHR23505">
    <property type="entry name" value="SPINSTER"/>
    <property type="match status" value="1"/>
</dbReference>
<organism evidence="8 9">
    <name type="scientific">Sphingomonas liriopis</name>
    <dbReference type="NCBI Taxonomy" id="2949094"/>
    <lineage>
        <taxon>Bacteria</taxon>
        <taxon>Pseudomonadati</taxon>
        <taxon>Pseudomonadota</taxon>
        <taxon>Alphaproteobacteria</taxon>
        <taxon>Sphingomonadales</taxon>
        <taxon>Sphingomonadaceae</taxon>
        <taxon>Sphingomonas</taxon>
    </lineage>
</organism>
<protein>
    <submittedName>
        <fullName evidence="8">MFS transporter</fullName>
    </submittedName>
</protein>
<feature type="transmembrane region" description="Helical" evidence="6">
    <location>
        <begin position="113"/>
        <end position="131"/>
    </location>
</feature>
<proteinExistence type="predicted"/>
<evidence type="ECO:0000256" key="4">
    <source>
        <dbReference type="ARBA" id="ARBA00022989"/>
    </source>
</evidence>
<name>A0A9X2HVF6_9SPHN</name>
<keyword evidence="5 6" id="KW-0472">Membrane</keyword>
<feature type="transmembrane region" description="Helical" evidence="6">
    <location>
        <begin position="241"/>
        <end position="260"/>
    </location>
</feature>
<dbReference type="PANTHER" id="PTHR23505:SF79">
    <property type="entry name" value="PROTEIN SPINSTER"/>
    <property type="match status" value="1"/>
</dbReference>
<evidence type="ECO:0000256" key="5">
    <source>
        <dbReference type="ARBA" id="ARBA00023136"/>
    </source>
</evidence>
<gene>
    <name evidence="8" type="ORF">M9979_05100</name>
</gene>
<feature type="transmembrane region" description="Helical" evidence="6">
    <location>
        <begin position="409"/>
        <end position="429"/>
    </location>
</feature>
<dbReference type="PROSITE" id="PS50850">
    <property type="entry name" value="MFS"/>
    <property type="match status" value="1"/>
</dbReference>
<feature type="transmembrane region" description="Helical" evidence="6">
    <location>
        <begin position="377"/>
        <end position="397"/>
    </location>
</feature>
<evidence type="ECO:0000256" key="6">
    <source>
        <dbReference type="SAM" id="Phobius"/>
    </source>
</evidence>
<reference evidence="8" key="1">
    <citation type="submission" date="2022-05" db="EMBL/GenBank/DDBJ databases">
        <title>Sphingomonas sp. strain RP10 Genome sequencing and assembly.</title>
        <authorList>
            <person name="Kim I."/>
        </authorList>
    </citation>
    <scope>NUCLEOTIDE SEQUENCE</scope>
    <source>
        <strain evidence="8">RP10</strain>
    </source>
</reference>
<feature type="domain" description="Major facilitator superfamily (MFS) profile" evidence="7">
    <location>
        <begin position="21"/>
        <end position="435"/>
    </location>
</feature>
<accession>A0A9X2HVF6</accession>
<dbReference type="InterPro" id="IPR020846">
    <property type="entry name" value="MFS_dom"/>
</dbReference>
<sequence length="451" mass="46807">MLAAPEVLTPTPMSTRRAIVLVLALMAALALSFVDRQILALLVEPIKADLRISDTAFGALQGAAFALFYIGFGIPLGRLADRGSRRSLIVVGILLWSVATIACGTAGSFAALFAWRAGVGIGEAALSPAAYSMITDAVPKRRLSLALGAYNMGVYLGSGLALLVGGALLGWLSRNEVGIAALRDVAPWRLVFVCVGLPGFVMAALLLLLPEPRRTHFDATARQTMPSLSETARFVLGERRLFGGLICGFACHNTALYALLGWVPAFLGRQYHLLPAQIGAALGLSTVIGGGIGLLAGGIASDRLFAAGRGDAPLLVGMTSMTGIALATLLTVFGGSAHVSALAFGLVMVFVALPIGAAAAALQLVVPNRYRGQVSALYLTSISLAGLTIGPILPPLIGDRIFHDPARIGEALAITVVVASALSILLFLLGRPAYARRYAAIHLAPFSGDHV</sequence>
<evidence type="ECO:0000256" key="1">
    <source>
        <dbReference type="ARBA" id="ARBA00004141"/>
    </source>
</evidence>
<dbReference type="InterPro" id="IPR044770">
    <property type="entry name" value="MFS_spinster-like"/>
</dbReference>
<dbReference type="Pfam" id="PF07690">
    <property type="entry name" value="MFS_1"/>
    <property type="match status" value="1"/>
</dbReference>
<keyword evidence="4 6" id="KW-1133">Transmembrane helix</keyword>
<evidence type="ECO:0000313" key="9">
    <source>
        <dbReference type="Proteomes" id="UP001139486"/>
    </source>
</evidence>
<evidence type="ECO:0000256" key="2">
    <source>
        <dbReference type="ARBA" id="ARBA00022448"/>
    </source>
</evidence>